<dbReference type="Proteomes" id="UP000041254">
    <property type="component" value="Unassembled WGS sequence"/>
</dbReference>
<dbReference type="InParanoid" id="A0A0G4EJX0"/>
<proteinExistence type="predicted"/>
<feature type="chain" id="PRO_5005187226" description="Apple domain-containing protein" evidence="1">
    <location>
        <begin position="23"/>
        <end position="618"/>
    </location>
</feature>
<sequence length="618" mass="68639">MVHFSIGLAVVLLLKYVPPLPALPFPPSSVPLPLAFPQIVVQHARPAAVNATQVCNRRCEGERTEDCLRYFRISRELVVGGFLPPNAPLTTLASFDGQYDLVMSSQPGDTLDGWQLTYCKEADFTMLNGTYCCNMTEELQLVLNCTGCAEAGSDPPCWQIQLGIRNGVGPLAPWAFEVVFDPPTVPLSIGQFTLQQKGPPLKIRGVRGAIGHNGTVGEPSNFADFTVEILQAIKGCADHLADNFHPSATLSRGDLCLYFRQSADTPDVAVTKESPLSPRVAFRRLPTDARPPGQDGDTALYVRDRILSQGVRDVLGSSGYLPLTNHTSEGGEHDSHSCRRKCGGGQAWVECKTLKGTTVFYRKASKVRAARTGFFSSSAGAIDDSSTEEERQMRQICARICYLQHAPAVMSCRGFRFRPNGIYSECAFYGEDDTFALANPISARRQTEEGTEIYKKVMILRPEERRPHIPMSSNVTVAAPPLLRDTLPLPGFTGVVTPDVLNRMLARLSDAAGRDDCRLFCGSHDECVMWLFESGGLSSQCYPLLNSQRQYRRWGGYFRSILDYEKALPNANMKVLQNIARNWPLWNFVSDREDSMTGELWLDRLRLFDNRPMHWLVD</sequence>
<keyword evidence="3" id="KW-1185">Reference proteome</keyword>
<accession>A0A0G4EJX0</accession>
<protein>
    <recommendedName>
        <fullName evidence="4">Apple domain-containing protein</fullName>
    </recommendedName>
</protein>
<dbReference type="AlphaFoldDB" id="A0A0G4EJX0"/>
<evidence type="ECO:0000313" key="2">
    <source>
        <dbReference type="EMBL" id="CEL96693.1"/>
    </source>
</evidence>
<dbReference type="EMBL" id="CDMY01000243">
    <property type="protein sequence ID" value="CEL96693.1"/>
    <property type="molecule type" value="Genomic_DNA"/>
</dbReference>
<organism evidence="2 3">
    <name type="scientific">Vitrella brassicaformis (strain CCMP3155)</name>
    <dbReference type="NCBI Taxonomy" id="1169540"/>
    <lineage>
        <taxon>Eukaryota</taxon>
        <taxon>Sar</taxon>
        <taxon>Alveolata</taxon>
        <taxon>Colpodellida</taxon>
        <taxon>Vitrellaceae</taxon>
        <taxon>Vitrella</taxon>
    </lineage>
</organism>
<keyword evidence="1" id="KW-0732">Signal</keyword>
<dbReference type="VEuPathDB" id="CryptoDB:Vbra_7673"/>
<gene>
    <name evidence="2" type="ORF">Vbra_7673</name>
</gene>
<evidence type="ECO:0000313" key="3">
    <source>
        <dbReference type="Proteomes" id="UP000041254"/>
    </source>
</evidence>
<reference evidence="2 3" key="1">
    <citation type="submission" date="2014-11" db="EMBL/GenBank/DDBJ databases">
        <authorList>
            <person name="Zhu J."/>
            <person name="Qi W."/>
            <person name="Song R."/>
        </authorList>
    </citation>
    <scope>NUCLEOTIDE SEQUENCE [LARGE SCALE GENOMIC DNA]</scope>
</reference>
<evidence type="ECO:0000256" key="1">
    <source>
        <dbReference type="SAM" id="SignalP"/>
    </source>
</evidence>
<name>A0A0G4EJX0_VITBC</name>
<evidence type="ECO:0008006" key="4">
    <source>
        <dbReference type="Google" id="ProtNLM"/>
    </source>
</evidence>
<feature type="signal peptide" evidence="1">
    <location>
        <begin position="1"/>
        <end position="22"/>
    </location>
</feature>